<evidence type="ECO:0000313" key="3">
    <source>
        <dbReference type="Proteomes" id="UP000737171"/>
    </source>
</evidence>
<sequence>MGRWSRQLAPRFLHWLQEPPGRRWLDVGCGTGALSAAILDSCAPRSVIGVDPSEGFLVTAKDRLGTAVALHRAAASELPLPDAAVDVAVSGLVLNFVPDAPAALREMARVTVDGGRVAVYVWDYAEKMDLIRLYWNAAAQLDPASQGQDQGERFPLCRPDALAAAFSSAGLREVAGSAIDLPMHFTDFDDYWRPFLGGQGPAPAHAMSLDEASRERLRSLIRERMPMQPDGTIHLAARAWAARGVVAR</sequence>
<comment type="caution">
    <text evidence="2">The sequence shown here is derived from an EMBL/GenBank/DDBJ whole genome shotgun (WGS) entry which is preliminary data.</text>
</comment>
<accession>A0ABX2E9J0</accession>
<organism evidence="2 3">
    <name type="scientific">Pseudaquabacterium terrae</name>
    <dbReference type="NCBI Taxonomy" id="2732868"/>
    <lineage>
        <taxon>Bacteria</taxon>
        <taxon>Pseudomonadati</taxon>
        <taxon>Pseudomonadota</taxon>
        <taxon>Betaproteobacteria</taxon>
        <taxon>Burkholderiales</taxon>
        <taxon>Sphaerotilaceae</taxon>
        <taxon>Pseudaquabacterium</taxon>
    </lineage>
</organism>
<dbReference type="PANTHER" id="PTHR43591">
    <property type="entry name" value="METHYLTRANSFERASE"/>
    <property type="match status" value="1"/>
</dbReference>
<protein>
    <submittedName>
        <fullName evidence="2">Methyltransferase domain-containing protein</fullName>
    </submittedName>
</protein>
<evidence type="ECO:0000259" key="1">
    <source>
        <dbReference type="Pfam" id="PF08241"/>
    </source>
</evidence>
<keyword evidence="3" id="KW-1185">Reference proteome</keyword>
<dbReference type="GO" id="GO:0008168">
    <property type="term" value="F:methyltransferase activity"/>
    <property type="evidence" value="ECO:0007669"/>
    <property type="project" value="UniProtKB-KW"/>
</dbReference>
<gene>
    <name evidence="2" type="ORF">HLB44_00275</name>
</gene>
<dbReference type="Gene3D" id="3.40.50.150">
    <property type="entry name" value="Vaccinia Virus protein VP39"/>
    <property type="match status" value="1"/>
</dbReference>
<dbReference type="CDD" id="cd02440">
    <property type="entry name" value="AdoMet_MTases"/>
    <property type="match status" value="1"/>
</dbReference>
<reference evidence="2 3" key="1">
    <citation type="submission" date="2020-05" db="EMBL/GenBank/DDBJ databases">
        <title>Aquincola sp. isolate from soil.</title>
        <authorList>
            <person name="Han J."/>
            <person name="Kim D.-U."/>
        </authorList>
    </citation>
    <scope>NUCLEOTIDE SEQUENCE [LARGE SCALE GENOMIC DNA]</scope>
    <source>
        <strain evidence="2 3">S2</strain>
    </source>
</reference>
<name>A0ABX2E9J0_9BURK</name>
<dbReference type="GO" id="GO:0032259">
    <property type="term" value="P:methylation"/>
    <property type="evidence" value="ECO:0007669"/>
    <property type="project" value="UniProtKB-KW"/>
</dbReference>
<dbReference type="InterPro" id="IPR013216">
    <property type="entry name" value="Methyltransf_11"/>
</dbReference>
<dbReference type="PANTHER" id="PTHR43591:SF24">
    <property type="entry name" value="2-METHOXY-6-POLYPRENYL-1,4-BENZOQUINOL METHYLASE, MITOCHONDRIAL"/>
    <property type="match status" value="1"/>
</dbReference>
<dbReference type="Proteomes" id="UP000737171">
    <property type="component" value="Unassembled WGS sequence"/>
</dbReference>
<keyword evidence="2" id="KW-0489">Methyltransferase</keyword>
<dbReference type="InterPro" id="IPR029063">
    <property type="entry name" value="SAM-dependent_MTases_sf"/>
</dbReference>
<evidence type="ECO:0000313" key="2">
    <source>
        <dbReference type="EMBL" id="NRF65408.1"/>
    </source>
</evidence>
<keyword evidence="2" id="KW-0808">Transferase</keyword>
<dbReference type="SUPFAM" id="SSF53335">
    <property type="entry name" value="S-adenosyl-L-methionine-dependent methyltransferases"/>
    <property type="match status" value="1"/>
</dbReference>
<proteinExistence type="predicted"/>
<feature type="domain" description="Methyltransferase type 11" evidence="1">
    <location>
        <begin position="25"/>
        <end position="118"/>
    </location>
</feature>
<dbReference type="Pfam" id="PF08241">
    <property type="entry name" value="Methyltransf_11"/>
    <property type="match status" value="1"/>
</dbReference>
<dbReference type="EMBL" id="JABRWJ010000001">
    <property type="protein sequence ID" value="NRF65408.1"/>
    <property type="molecule type" value="Genomic_DNA"/>
</dbReference>